<keyword evidence="3" id="KW-1185">Reference proteome</keyword>
<name>A0AAD4DLB7_9FUNG</name>
<dbReference type="PANTHER" id="PTHR47668">
    <property type="entry name" value="DIENELACTONE HYDROLASE FAMILY PROTEIN (AFU_ORTHOLOGUE AFUA_6G01940)"/>
    <property type="match status" value="1"/>
</dbReference>
<accession>A0AAD4DLB7</accession>
<reference evidence="2" key="1">
    <citation type="journal article" date="2020" name="Fungal Divers.">
        <title>Resolving the Mortierellaceae phylogeny through synthesis of multi-gene phylogenetics and phylogenomics.</title>
        <authorList>
            <person name="Vandepol N."/>
            <person name="Liber J."/>
            <person name="Desiro A."/>
            <person name="Na H."/>
            <person name="Kennedy M."/>
            <person name="Barry K."/>
            <person name="Grigoriev I.V."/>
            <person name="Miller A.N."/>
            <person name="O'Donnell K."/>
            <person name="Stajich J.E."/>
            <person name="Bonito G."/>
        </authorList>
    </citation>
    <scope>NUCLEOTIDE SEQUENCE</scope>
    <source>
        <strain evidence="2">NRRL 28262</strain>
    </source>
</reference>
<dbReference type="EMBL" id="JAAAIL010000029">
    <property type="protein sequence ID" value="KAG0281180.1"/>
    <property type="molecule type" value="Genomic_DNA"/>
</dbReference>
<protein>
    <recommendedName>
        <fullName evidence="1">Dienelactone hydrolase domain-containing protein</fullName>
    </recommendedName>
</protein>
<dbReference type="AlphaFoldDB" id="A0AAD4DLB7"/>
<dbReference type="InterPro" id="IPR002925">
    <property type="entry name" value="Dienelactn_hydro"/>
</dbReference>
<dbReference type="Proteomes" id="UP001194580">
    <property type="component" value="Unassembled WGS sequence"/>
</dbReference>
<gene>
    <name evidence="2" type="ORF">BGZ95_006233</name>
</gene>
<dbReference type="SUPFAM" id="SSF53474">
    <property type="entry name" value="alpha/beta-Hydrolases"/>
    <property type="match status" value="1"/>
</dbReference>
<dbReference type="Gene3D" id="3.40.50.1820">
    <property type="entry name" value="alpha/beta hydrolase"/>
    <property type="match status" value="1"/>
</dbReference>
<evidence type="ECO:0000313" key="2">
    <source>
        <dbReference type="EMBL" id="KAG0281180.1"/>
    </source>
</evidence>
<evidence type="ECO:0000259" key="1">
    <source>
        <dbReference type="Pfam" id="PF01738"/>
    </source>
</evidence>
<organism evidence="2 3">
    <name type="scientific">Linnemannia exigua</name>
    <dbReference type="NCBI Taxonomy" id="604196"/>
    <lineage>
        <taxon>Eukaryota</taxon>
        <taxon>Fungi</taxon>
        <taxon>Fungi incertae sedis</taxon>
        <taxon>Mucoromycota</taxon>
        <taxon>Mortierellomycotina</taxon>
        <taxon>Mortierellomycetes</taxon>
        <taxon>Mortierellales</taxon>
        <taxon>Mortierellaceae</taxon>
        <taxon>Linnemannia</taxon>
    </lineage>
</organism>
<feature type="domain" description="Dienelactone hydrolase" evidence="1">
    <location>
        <begin position="37"/>
        <end position="192"/>
    </location>
</feature>
<dbReference type="PANTHER" id="PTHR47668:SF1">
    <property type="entry name" value="DIENELACTONE HYDROLASE DOMAIN-CONTAINING PROTEIN-RELATED"/>
    <property type="match status" value="1"/>
</dbReference>
<dbReference type="GO" id="GO:0016787">
    <property type="term" value="F:hydrolase activity"/>
    <property type="evidence" value="ECO:0007669"/>
    <property type="project" value="InterPro"/>
</dbReference>
<dbReference type="InterPro" id="IPR029058">
    <property type="entry name" value="AB_hydrolase_fold"/>
</dbReference>
<proteinExistence type="predicted"/>
<dbReference type="Pfam" id="PF01738">
    <property type="entry name" value="DLH"/>
    <property type="match status" value="1"/>
</dbReference>
<sequence>MTLNDACCNTPPTDAEWVNKGIDKVLPTKVNGEDRMTYRTGPKDSKRGIIGVYDIFGFHPTSYQFFDRLALANGGFQVSIPFMFKQNSIAPSLLGDRPALMEFLAQHGHYKNSHLDALIRAAVEDLRADGCTSFSIIGQCWGTYIAVQAASEEDSVFLAAGGPHPSMMTVEAVKDVKCPLILLASKDEADMVPVIESVKHKKFTVESFHKRFENMHHGWCGGRGDWSNPEQFQAGLEAVELFAEYCAKVAAVAENNNNRQ</sequence>
<comment type="caution">
    <text evidence="2">The sequence shown here is derived from an EMBL/GenBank/DDBJ whole genome shotgun (WGS) entry which is preliminary data.</text>
</comment>
<evidence type="ECO:0000313" key="3">
    <source>
        <dbReference type="Proteomes" id="UP001194580"/>
    </source>
</evidence>